<dbReference type="InterPro" id="IPR004045">
    <property type="entry name" value="Glutathione_S-Trfase_N"/>
</dbReference>
<comment type="caution">
    <text evidence="2">The sequence shown here is derived from an EMBL/GenBank/DDBJ whole genome shotgun (WGS) entry which is preliminary data.</text>
</comment>
<dbReference type="PANTHER" id="PTHR43969:SF9">
    <property type="entry name" value="GLUTATHIONE S TRANSFERASE D10, ISOFORM A-RELATED"/>
    <property type="match status" value="1"/>
</dbReference>
<sequence length="203" mass="23789">MQIFYSPSSPFVRKCLVTAKELDCFDEIQLLDSSAHPIDRDKNILKRNPLGQVPTLVTYKDESLFDSRVICEYLNKHKKGNLFGDDESKWDILKEHAIADGIMTTTTLIRIETQMRPTELEWKDLTHGHFDKICTSLSYFEESDEALTRPINIAQITLACALAYLDFRLPYFEWRKDFPKLAEWFNVFRQRPSMQSTEFHLKS</sequence>
<dbReference type="AlphaFoldDB" id="A0A7Y4LAS4"/>
<dbReference type="GO" id="GO:0004364">
    <property type="term" value="F:glutathione transferase activity"/>
    <property type="evidence" value="ECO:0007669"/>
    <property type="project" value="TreeGrafter"/>
</dbReference>
<keyword evidence="2" id="KW-0808">Transferase</keyword>
<dbReference type="InterPro" id="IPR036249">
    <property type="entry name" value="Thioredoxin-like_sf"/>
</dbReference>
<feature type="domain" description="GST N-terminal" evidence="1">
    <location>
        <begin position="1"/>
        <end position="82"/>
    </location>
</feature>
<dbReference type="PROSITE" id="PS50404">
    <property type="entry name" value="GST_NTER"/>
    <property type="match status" value="1"/>
</dbReference>
<evidence type="ECO:0000259" key="1">
    <source>
        <dbReference type="PROSITE" id="PS50404"/>
    </source>
</evidence>
<dbReference type="GO" id="GO:0006749">
    <property type="term" value="P:glutathione metabolic process"/>
    <property type="evidence" value="ECO:0007669"/>
    <property type="project" value="TreeGrafter"/>
</dbReference>
<dbReference type="Gene3D" id="3.40.30.10">
    <property type="entry name" value="Glutaredoxin"/>
    <property type="match status" value="1"/>
</dbReference>
<evidence type="ECO:0000313" key="3">
    <source>
        <dbReference type="Proteomes" id="UP000541421"/>
    </source>
</evidence>
<dbReference type="PANTHER" id="PTHR43969">
    <property type="entry name" value="GLUTATHIONE S TRANSFERASE D10, ISOFORM A-RELATED"/>
    <property type="match status" value="1"/>
</dbReference>
<dbReference type="Gene3D" id="1.20.1050.10">
    <property type="match status" value="1"/>
</dbReference>
<dbReference type="Pfam" id="PF13409">
    <property type="entry name" value="GST_N_2"/>
    <property type="match status" value="1"/>
</dbReference>
<accession>A0A7Y4LAS4</accession>
<dbReference type="EMBL" id="JABGBO010000008">
    <property type="protein sequence ID" value="NOL50088.1"/>
    <property type="molecule type" value="Genomic_DNA"/>
</dbReference>
<evidence type="ECO:0000313" key="2">
    <source>
        <dbReference type="EMBL" id="NOL50088.1"/>
    </source>
</evidence>
<dbReference type="SUPFAM" id="SSF47616">
    <property type="entry name" value="GST C-terminal domain-like"/>
    <property type="match status" value="1"/>
</dbReference>
<reference evidence="2 3" key="1">
    <citation type="submission" date="2020-05" db="EMBL/GenBank/DDBJ databases">
        <authorList>
            <person name="Niu N."/>
        </authorList>
    </citation>
    <scope>NUCLEOTIDE SEQUENCE [LARGE SCALE GENOMIC DNA]</scope>
    <source>
        <strain evidence="2 3">LMG10982</strain>
    </source>
</reference>
<proteinExistence type="predicted"/>
<protein>
    <submittedName>
        <fullName evidence="2">Glutathione S-transferase family protein</fullName>
    </submittedName>
</protein>
<organism evidence="2 3">
    <name type="scientific">Pelistega europaea</name>
    <dbReference type="NCBI Taxonomy" id="106147"/>
    <lineage>
        <taxon>Bacteria</taxon>
        <taxon>Pseudomonadati</taxon>
        <taxon>Pseudomonadota</taxon>
        <taxon>Betaproteobacteria</taxon>
        <taxon>Burkholderiales</taxon>
        <taxon>Alcaligenaceae</taxon>
        <taxon>Pelistega</taxon>
    </lineage>
</organism>
<keyword evidence="3" id="KW-1185">Reference proteome</keyword>
<dbReference type="Proteomes" id="UP000541421">
    <property type="component" value="Unassembled WGS sequence"/>
</dbReference>
<dbReference type="InterPro" id="IPR036282">
    <property type="entry name" value="Glutathione-S-Trfase_C_sf"/>
</dbReference>
<gene>
    <name evidence="2" type="ORF">HKX40_08070</name>
</gene>
<dbReference type="CDD" id="cd03205">
    <property type="entry name" value="GST_C_6"/>
    <property type="match status" value="1"/>
</dbReference>
<dbReference type="SUPFAM" id="SSF52833">
    <property type="entry name" value="Thioredoxin-like"/>
    <property type="match status" value="1"/>
</dbReference>
<dbReference type="RefSeq" id="WP_171589071.1">
    <property type="nucleotide sequence ID" value="NZ_JABGBO010000008.1"/>
</dbReference>
<dbReference type="Pfam" id="PF13410">
    <property type="entry name" value="GST_C_2"/>
    <property type="match status" value="1"/>
</dbReference>
<name>A0A7Y4LAS4_9BURK</name>